<dbReference type="RefSeq" id="XP_005848720.1">
    <property type="nucleotide sequence ID" value="XM_005848658.1"/>
</dbReference>
<dbReference type="Proteomes" id="UP000008141">
    <property type="component" value="Unassembled WGS sequence"/>
</dbReference>
<evidence type="ECO:0000313" key="6">
    <source>
        <dbReference type="Proteomes" id="UP000008141"/>
    </source>
</evidence>
<dbReference type="SUPFAM" id="SSF103511">
    <property type="entry name" value="Chlorophyll a-b binding protein"/>
    <property type="match status" value="1"/>
</dbReference>
<dbReference type="GO" id="GO:0009507">
    <property type="term" value="C:chloroplast"/>
    <property type="evidence" value="ECO:0007669"/>
    <property type="project" value="UniProtKB-SubCell"/>
</dbReference>
<evidence type="ECO:0000313" key="5">
    <source>
        <dbReference type="EMBL" id="EFN56618.1"/>
    </source>
</evidence>
<dbReference type="STRING" id="554065.E1ZBB8"/>
<dbReference type="EMBL" id="GL433841">
    <property type="protein sequence ID" value="EFN56618.1"/>
    <property type="molecule type" value="Genomic_DNA"/>
</dbReference>
<dbReference type="GeneID" id="17356114"/>
<dbReference type="OMA" id="GISMESK"/>
<dbReference type="eggNOG" id="ENOG502RZBJ">
    <property type="taxonomic scope" value="Eukaryota"/>
</dbReference>
<evidence type="ECO:0008006" key="7">
    <source>
        <dbReference type="Google" id="ProtNLM"/>
    </source>
</evidence>
<dbReference type="KEGG" id="cvr:CHLNCDRAFT_21915"/>
<keyword evidence="3" id="KW-1133">Transmembrane helix</keyword>
<dbReference type="InParanoid" id="E1ZBB8"/>
<dbReference type="GO" id="GO:0016020">
    <property type="term" value="C:membrane"/>
    <property type="evidence" value="ECO:0007669"/>
    <property type="project" value="UniProtKB-SubCell"/>
</dbReference>
<evidence type="ECO:0000256" key="3">
    <source>
        <dbReference type="ARBA" id="ARBA00022989"/>
    </source>
</evidence>
<feature type="non-terminal residue" evidence="5">
    <location>
        <position position="1"/>
    </location>
</feature>
<organism evidence="6">
    <name type="scientific">Chlorella variabilis</name>
    <name type="common">Green alga</name>
    <dbReference type="NCBI Taxonomy" id="554065"/>
    <lineage>
        <taxon>Eukaryota</taxon>
        <taxon>Viridiplantae</taxon>
        <taxon>Chlorophyta</taxon>
        <taxon>core chlorophytes</taxon>
        <taxon>Trebouxiophyceae</taxon>
        <taxon>Chlorellales</taxon>
        <taxon>Chlorellaceae</taxon>
        <taxon>Chlorella clade</taxon>
        <taxon>Chlorella</taxon>
    </lineage>
</organism>
<keyword evidence="6" id="KW-1185">Reference proteome</keyword>
<keyword evidence="4" id="KW-0472">Membrane</keyword>
<name>E1ZBB8_CHLVA</name>
<dbReference type="FunCoup" id="E1ZBB8">
    <property type="interactions" value="26"/>
</dbReference>
<dbReference type="AlphaFoldDB" id="E1ZBB8"/>
<protein>
    <recommendedName>
        <fullName evidence="7">Early light-inducible protein</fullName>
    </recommendedName>
</protein>
<dbReference type="PANTHER" id="PTHR14154">
    <property type="entry name" value="UPF0041 BRAIN PROTEIN 44-RELATED"/>
    <property type="match status" value="1"/>
</dbReference>
<dbReference type="Gene3D" id="1.10.3460.10">
    <property type="entry name" value="Chlorophyll a/b binding protein domain"/>
    <property type="match status" value="1"/>
</dbReference>
<accession>E1ZBB8</accession>
<gene>
    <name evidence="5" type="ORF">CHLNCDRAFT_21915</name>
</gene>
<keyword evidence="2" id="KW-0812">Transmembrane</keyword>
<sequence length="108" mass="11080">LGELMAFSGPAPELINGRLAMLAFIAALGAELSSGEGVLRQFAEEPTGVFLAAVTFAAATLIPLMSSTKREAFGPFTPSAEMLNGRAAMLGFFALIATEAVRGGAALF</sequence>
<evidence type="ECO:0000256" key="2">
    <source>
        <dbReference type="ARBA" id="ARBA00022692"/>
    </source>
</evidence>
<reference evidence="5 6" key="1">
    <citation type="journal article" date="2010" name="Plant Cell">
        <title>The Chlorella variabilis NC64A genome reveals adaptation to photosymbiosis, coevolution with viruses, and cryptic sex.</title>
        <authorList>
            <person name="Blanc G."/>
            <person name="Duncan G."/>
            <person name="Agarkova I."/>
            <person name="Borodovsky M."/>
            <person name="Gurnon J."/>
            <person name="Kuo A."/>
            <person name="Lindquist E."/>
            <person name="Lucas S."/>
            <person name="Pangilinan J."/>
            <person name="Polle J."/>
            <person name="Salamov A."/>
            <person name="Terry A."/>
            <person name="Yamada T."/>
            <person name="Dunigan D.D."/>
            <person name="Grigoriev I.V."/>
            <person name="Claverie J.M."/>
            <person name="Van Etten J.L."/>
        </authorList>
    </citation>
    <scope>NUCLEOTIDE SEQUENCE [LARGE SCALE GENOMIC DNA]</scope>
    <source>
        <strain evidence="5 6">NC64A</strain>
    </source>
</reference>
<dbReference type="OrthoDB" id="507141at2759"/>
<evidence type="ECO:0000256" key="4">
    <source>
        <dbReference type="ARBA" id="ARBA00023136"/>
    </source>
</evidence>
<comment type="subcellular location">
    <subcellularLocation>
        <location evidence="1">Membrane</location>
        <topology evidence="1">Multi-pass membrane protein</topology>
    </subcellularLocation>
</comment>
<proteinExistence type="predicted"/>
<evidence type="ECO:0000256" key="1">
    <source>
        <dbReference type="ARBA" id="ARBA00004141"/>
    </source>
</evidence>